<name>A0ABU5DXK7_9PROT</name>
<reference evidence="2 3" key="1">
    <citation type="journal article" date="2013" name="Antonie Van Leeuwenhoek">
        <title>Dongia rigui sp. nov., isolated from freshwater of a large wetland in Korea.</title>
        <authorList>
            <person name="Baik K.S."/>
            <person name="Hwang Y.M."/>
            <person name="Choi J.S."/>
            <person name="Kwon J."/>
            <person name="Seong C.N."/>
        </authorList>
    </citation>
    <scope>NUCLEOTIDE SEQUENCE [LARGE SCALE GENOMIC DNA]</scope>
    <source>
        <strain evidence="2 3">04SU4-P</strain>
    </source>
</reference>
<dbReference type="PANTHER" id="PTHR38418:SF2">
    <property type="entry name" value="SUGAR ISOMERASE, KPSF_GUTQ (AFU_ORTHOLOGUE AFUA_6G08860)"/>
    <property type="match status" value="1"/>
</dbReference>
<dbReference type="SUPFAM" id="SSF53697">
    <property type="entry name" value="SIS domain"/>
    <property type="match status" value="1"/>
</dbReference>
<dbReference type="InterPro" id="IPR046348">
    <property type="entry name" value="SIS_dom_sf"/>
</dbReference>
<dbReference type="Pfam" id="PF01380">
    <property type="entry name" value="SIS"/>
    <property type="match status" value="1"/>
</dbReference>
<protein>
    <submittedName>
        <fullName evidence="2">SIS domain-containing protein</fullName>
    </submittedName>
</protein>
<dbReference type="CDD" id="cd05014">
    <property type="entry name" value="SIS_Kpsf"/>
    <property type="match status" value="1"/>
</dbReference>
<organism evidence="2 3">
    <name type="scientific">Dongia rigui</name>
    <dbReference type="NCBI Taxonomy" id="940149"/>
    <lineage>
        <taxon>Bacteria</taxon>
        <taxon>Pseudomonadati</taxon>
        <taxon>Pseudomonadota</taxon>
        <taxon>Alphaproteobacteria</taxon>
        <taxon>Rhodospirillales</taxon>
        <taxon>Dongiaceae</taxon>
        <taxon>Dongia</taxon>
    </lineage>
</organism>
<dbReference type="RefSeq" id="WP_320500456.1">
    <property type="nucleotide sequence ID" value="NZ_JAXCLX010000001.1"/>
</dbReference>
<dbReference type="InterPro" id="IPR035474">
    <property type="entry name" value="SIS_Kpsf"/>
</dbReference>
<dbReference type="PANTHER" id="PTHR38418">
    <property type="entry name" value="SUGAR ISOMERASE, KPSF/GUTQ (AFU_ORTHOLOGUE AFUA_6G08860)"/>
    <property type="match status" value="1"/>
</dbReference>
<accession>A0ABU5DXK7</accession>
<keyword evidence="3" id="KW-1185">Reference proteome</keyword>
<feature type="domain" description="SIS" evidence="1">
    <location>
        <begin position="30"/>
        <end position="174"/>
    </location>
</feature>
<gene>
    <name evidence="2" type="ORF">SMD31_08885</name>
</gene>
<evidence type="ECO:0000313" key="2">
    <source>
        <dbReference type="EMBL" id="MDY0872037.1"/>
    </source>
</evidence>
<dbReference type="InterPro" id="IPR001347">
    <property type="entry name" value="SIS_dom"/>
</dbReference>
<evidence type="ECO:0000313" key="3">
    <source>
        <dbReference type="Proteomes" id="UP001271769"/>
    </source>
</evidence>
<comment type="caution">
    <text evidence="2">The sequence shown here is derived from an EMBL/GenBank/DDBJ whole genome shotgun (WGS) entry which is preliminary data.</text>
</comment>
<dbReference type="Proteomes" id="UP001271769">
    <property type="component" value="Unassembled WGS sequence"/>
</dbReference>
<dbReference type="PROSITE" id="PS51464">
    <property type="entry name" value="SIS"/>
    <property type="match status" value="1"/>
</dbReference>
<dbReference type="EMBL" id="JAXCLX010000001">
    <property type="protein sequence ID" value="MDY0872037.1"/>
    <property type="molecule type" value="Genomic_DNA"/>
</dbReference>
<sequence length="195" mass="19671">MKIKDRIQDVLRAEAAAIMGIDVTDSFVEAVSWLVACRGKVVVTGIGKAGQVALKYAAILNATGTPAFFLHAAEAAHGDLGSLGAGDLLIAFSVSGTSSEVVGAVSHARQLGVGRVLAVTASKQSPLGQAADLVIEMGRIEEACPLGLTATASTAVMSAIGDALALAAMEQRGYTAADFGKRHPGGALGQATKTP</sequence>
<dbReference type="Gene3D" id="3.40.50.10490">
    <property type="entry name" value="Glucose-6-phosphate isomerase like protein, domain 1"/>
    <property type="match status" value="1"/>
</dbReference>
<evidence type="ECO:0000259" key="1">
    <source>
        <dbReference type="PROSITE" id="PS51464"/>
    </source>
</evidence>
<proteinExistence type="predicted"/>